<proteinExistence type="predicted"/>
<feature type="domain" description="Gcp-like" evidence="1">
    <location>
        <begin position="61"/>
        <end position="104"/>
    </location>
</feature>
<evidence type="ECO:0000259" key="1">
    <source>
        <dbReference type="Pfam" id="PF00814"/>
    </source>
</evidence>
<sequence length="163" mass="18102">MTLYIDTTSGTHISIALAKEATVLAHKKIKAQYKQSEKLLVEINKMVSETSKRFPKPLKVQKNVDLKSIQGIVVVNGLGPFTATRIGVATANAFSYALNIKIASLRTDEFATIEEMVMKGWEKLKKIPKKSPPRSLRGGIEPVYDREPNITMPINAKRQVHSA</sequence>
<accession>A0A1F5SJZ5</accession>
<dbReference type="SUPFAM" id="SSF53067">
    <property type="entry name" value="Actin-like ATPase domain"/>
    <property type="match status" value="1"/>
</dbReference>
<reference evidence="2 3" key="1">
    <citation type="journal article" date="2016" name="Nat. Commun.">
        <title>Thousands of microbial genomes shed light on interconnected biogeochemical processes in an aquifer system.</title>
        <authorList>
            <person name="Anantharaman K."/>
            <person name="Brown C.T."/>
            <person name="Hug L.A."/>
            <person name="Sharon I."/>
            <person name="Castelle C.J."/>
            <person name="Probst A.J."/>
            <person name="Thomas B.C."/>
            <person name="Singh A."/>
            <person name="Wilkins M.J."/>
            <person name="Karaoz U."/>
            <person name="Brodie E.L."/>
            <person name="Williams K.H."/>
            <person name="Hubbard S.S."/>
            <person name="Banfield J.F."/>
        </authorList>
    </citation>
    <scope>NUCLEOTIDE SEQUENCE [LARGE SCALE GENOMIC DNA]</scope>
</reference>
<dbReference type="Pfam" id="PF00814">
    <property type="entry name" value="TsaD"/>
    <property type="match status" value="1"/>
</dbReference>
<organism evidence="2 3">
    <name type="scientific">Candidatus Falkowbacteria bacterium RIFOXYA2_FULL_47_9</name>
    <dbReference type="NCBI Taxonomy" id="1797995"/>
    <lineage>
        <taxon>Bacteria</taxon>
        <taxon>Candidatus Falkowiibacteriota</taxon>
    </lineage>
</organism>
<evidence type="ECO:0000313" key="3">
    <source>
        <dbReference type="Proteomes" id="UP000178925"/>
    </source>
</evidence>
<comment type="caution">
    <text evidence="2">The sequence shown here is derived from an EMBL/GenBank/DDBJ whole genome shotgun (WGS) entry which is preliminary data.</text>
</comment>
<gene>
    <name evidence="2" type="ORF">A2242_02990</name>
</gene>
<protein>
    <recommendedName>
        <fullName evidence="1">Gcp-like domain-containing protein</fullName>
    </recommendedName>
</protein>
<dbReference type="EMBL" id="MFGC01000029">
    <property type="protein sequence ID" value="OGF27015.1"/>
    <property type="molecule type" value="Genomic_DNA"/>
</dbReference>
<dbReference type="InterPro" id="IPR043129">
    <property type="entry name" value="ATPase_NBD"/>
</dbReference>
<dbReference type="STRING" id="1797995.A2242_02990"/>
<evidence type="ECO:0000313" key="2">
    <source>
        <dbReference type="EMBL" id="OGF27015.1"/>
    </source>
</evidence>
<name>A0A1F5SJZ5_9BACT</name>
<dbReference type="AlphaFoldDB" id="A0A1F5SJZ5"/>
<dbReference type="Gene3D" id="3.30.420.40">
    <property type="match status" value="1"/>
</dbReference>
<dbReference type="InterPro" id="IPR000905">
    <property type="entry name" value="Gcp-like_dom"/>
</dbReference>
<dbReference type="Proteomes" id="UP000178925">
    <property type="component" value="Unassembled WGS sequence"/>
</dbReference>